<dbReference type="CDD" id="cd03786">
    <property type="entry name" value="GTB_UDP-GlcNAc_2-Epimerase"/>
    <property type="match status" value="1"/>
</dbReference>
<accession>A0ABW2ZA97</accession>
<dbReference type="RefSeq" id="WP_386783668.1">
    <property type="nucleotide sequence ID" value="NZ_JBHTIC010000020.1"/>
</dbReference>
<keyword evidence="4" id="KW-1185">Reference proteome</keyword>
<dbReference type="Proteomes" id="UP001597032">
    <property type="component" value="Unassembled WGS sequence"/>
</dbReference>
<dbReference type="EMBL" id="JBHTIC010000020">
    <property type="protein sequence ID" value="MFD0763087.1"/>
    <property type="molecule type" value="Genomic_DNA"/>
</dbReference>
<evidence type="ECO:0000313" key="4">
    <source>
        <dbReference type="Proteomes" id="UP001597032"/>
    </source>
</evidence>
<evidence type="ECO:0000259" key="2">
    <source>
        <dbReference type="Pfam" id="PF02350"/>
    </source>
</evidence>
<name>A0ABW2ZA97_9FLAO</name>
<dbReference type="Pfam" id="PF02350">
    <property type="entry name" value="Epimerase_2"/>
    <property type="match status" value="1"/>
</dbReference>
<evidence type="ECO:0000256" key="1">
    <source>
        <dbReference type="RuleBase" id="RU003513"/>
    </source>
</evidence>
<gene>
    <name evidence="3" type="primary">wecB</name>
    <name evidence="3" type="ORF">ACFQZW_13440</name>
</gene>
<feature type="domain" description="UDP-N-acetylglucosamine 2-epimerase" evidence="2">
    <location>
        <begin position="24"/>
        <end position="337"/>
    </location>
</feature>
<dbReference type="EC" id="5.1.3.14" evidence="3"/>
<proteinExistence type="inferred from homology"/>
<dbReference type="SUPFAM" id="SSF53756">
    <property type="entry name" value="UDP-Glycosyltransferase/glycogen phosphorylase"/>
    <property type="match status" value="1"/>
</dbReference>
<dbReference type="InterPro" id="IPR029767">
    <property type="entry name" value="WecB-like"/>
</dbReference>
<organism evidence="3 4">
    <name type="scientific">Lutibacter aestuarii</name>
    <dbReference type="NCBI Taxonomy" id="861111"/>
    <lineage>
        <taxon>Bacteria</taxon>
        <taxon>Pseudomonadati</taxon>
        <taxon>Bacteroidota</taxon>
        <taxon>Flavobacteriia</taxon>
        <taxon>Flavobacteriales</taxon>
        <taxon>Flavobacteriaceae</taxon>
        <taxon>Lutibacter</taxon>
    </lineage>
</organism>
<dbReference type="InterPro" id="IPR003331">
    <property type="entry name" value="UDP_GlcNAc_Epimerase_2_dom"/>
</dbReference>
<evidence type="ECO:0000313" key="3">
    <source>
        <dbReference type="EMBL" id="MFD0763087.1"/>
    </source>
</evidence>
<protein>
    <submittedName>
        <fullName evidence="3">Non-hydrolyzing UDP-N-acetylglucosamine 2-epimerase</fullName>
        <ecNumber evidence="3">5.1.3.14</ecNumber>
    </submittedName>
</protein>
<dbReference type="Gene3D" id="3.40.50.2000">
    <property type="entry name" value="Glycogen Phosphorylase B"/>
    <property type="match status" value="2"/>
</dbReference>
<dbReference type="PANTHER" id="PTHR43174">
    <property type="entry name" value="UDP-N-ACETYLGLUCOSAMINE 2-EPIMERASE"/>
    <property type="match status" value="1"/>
</dbReference>
<dbReference type="GO" id="GO:0008761">
    <property type="term" value="F:UDP-N-acetylglucosamine 2-epimerase activity"/>
    <property type="evidence" value="ECO:0007669"/>
    <property type="project" value="UniProtKB-EC"/>
</dbReference>
<comment type="similarity">
    <text evidence="1">Belongs to the UDP-N-acetylglucosamine 2-epimerase family.</text>
</comment>
<reference evidence="4" key="1">
    <citation type="journal article" date="2019" name="Int. J. Syst. Evol. Microbiol.">
        <title>The Global Catalogue of Microorganisms (GCM) 10K type strain sequencing project: providing services to taxonomists for standard genome sequencing and annotation.</title>
        <authorList>
            <consortium name="The Broad Institute Genomics Platform"/>
            <consortium name="The Broad Institute Genome Sequencing Center for Infectious Disease"/>
            <person name="Wu L."/>
            <person name="Ma J."/>
        </authorList>
    </citation>
    <scope>NUCLEOTIDE SEQUENCE [LARGE SCALE GENOMIC DNA]</scope>
    <source>
        <strain evidence="4">CCUG 60022</strain>
    </source>
</reference>
<keyword evidence="1 3" id="KW-0413">Isomerase</keyword>
<sequence>MKKIVTILGARPQFVKAAVLSRVISNHKELEEIIVHTGQHYDVNMSDIFFEEMEIPKPAYNLAINGLSHGAMTGQMLIKIEEVLEFEKPDIVVVYGDTNSTLAGALSAKKLHIKVVHIEAGLRSFNMTMPEEINRILTDRISDLLVCPTETAVSNLVNEGFSNMPSKIVKSGDIMKDAVEYYSKFSKEKSTIISNLNLTPNNFVLATIHRQENTDDLESLKAIFKGLEKISKIKQVVLPLHPRTKAILEENKLVFDIKIIEPVGYFDMLELLKNCNLVITDSGGLQKEAYFNKKHCIIARDETEWIELVENKFAVIVGNNPQKMEDAFKNFQKSTAHFNLDLYGTNVGESIYQEILNII</sequence>
<comment type="caution">
    <text evidence="3">The sequence shown here is derived from an EMBL/GenBank/DDBJ whole genome shotgun (WGS) entry which is preliminary data.</text>
</comment>
<dbReference type="NCBIfam" id="TIGR00236">
    <property type="entry name" value="wecB"/>
    <property type="match status" value="1"/>
</dbReference>
<dbReference type="PANTHER" id="PTHR43174:SF1">
    <property type="entry name" value="UDP-N-ACETYLGLUCOSAMINE 2-EPIMERASE"/>
    <property type="match status" value="1"/>
</dbReference>